<gene>
    <name evidence="1" type="ORF">S12H4_07846</name>
</gene>
<accession>X1S1Q0</accession>
<dbReference type="EMBL" id="BARW01002956">
    <property type="protein sequence ID" value="GAI61719.1"/>
    <property type="molecule type" value="Genomic_DNA"/>
</dbReference>
<dbReference type="AlphaFoldDB" id="X1S1Q0"/>
<reference evidence="1" key="1">
    <citation type="journal article" date="2014" name="Front. Microbiol.">
        <title>High frequency of phylogenetically diverse reductive dehalogenase-homologous genes in deep subseafloor sedimentary metagenomes.</title>
        <authorList>
            <person name="Kawai M."/>
            <person name="Futagami T."/>
            <person name="Toyoda A."/>
            <person name="Takaki Y."/>
            <person name="Nishi S."/>
            <person name="Hori S."/>
            <person name="Arai W."/>
            <person name="Tsubouchi T."/>
            <person name="Morono Y."/>
            <person name="Uchiyama I."/>
            <person name="Ito T."/>
            <person name="Fujiyama A."/>
            <person name="Inagaki F."/>
            <person name="Takami H."/>
        </authorList>
    </citation>
    <scope>NUCLEOTIDE SEQUENCE</scope>
    <source>
        <strain evidence="1">Expedition CK06-06</strain>
    </source>
</reference>
<feature type="non-terminal residue" evidence="1">
    <location>
        <position position="1"/>
    </location>
</feature>
<name>X1S1Q0_9ZZZZ</name>
<evidence type="ECO:0000313" key="1">
    <source>
        <dbReference type="EMBL" id="GAI61719.1"/>
    </source>
</evidence>
<organism evidence="1">
    <name type="scientific">marine sediment metagenome</name>
    <dbReference type="NCBI Taxonomy" id="412755"/>
    <lineage>
        <taxon>unclassified sequences</taxon>
        <taxon>metagenomes</taxon>
        <taxon>ecological metagenomes</taxon>
    </lineage>
</organism>
<comment type="caution">
    <text evidence="1">The sequence shown here is derived from an EMBL/GenBank/DDBJ whole genome shotgun (WGS) entry which is preliminary data.</text>
</comment>
<proteinExistence type="predicted"/>
<sequence length="101" mass="11512">WLTPGPCEPEVPGIKMEANVDAVLIKGEINKVAWSIENIGELFIREYIITFDVIYPMTEKDNVIFTVLGNYLEVGEKEEGMLELVKYDTPETVSVSWELFN</sequence>
<protein>
    <submittedName>
        <fullName evidence="1">Uncharacterized protein</fullName>
    </submittedName>
</protein>